<dbReference type="AlphaFoldDB" id="A0A3M7PTE1"/>
<reference evidence="2 3" key="1">
    <citation type="journal article" date="2018" name="Sci. Rep.">
        <title>Genomic signatures of local adaptation to the degree of environmental predictability in rotifers.</title>
        <authorList>
            <person name="Franch-Gras L."/>
            <person name="Hahn C."/>
            <person name="Garcia-Roger E.M."/>
            <person name="Carmona M.J."/>
            <person name="Serra M."/>
            <person name="Gomez A."/>
        </authorList>
    </citation>
    <scope>NUCLEOTIDE SEQUENCE [LARGE SCALE GENOMIC DNA]</scope>
    <source>
        <strain evidence="2">HYR1</strain>
    </source>
</reference>
<accession>A0A3M7PTE1</accession>
<comment type="caution">
    <text evidence="2">The sequence shown here is derived from an EMBL/GenBank/DDBJ whole genome shotgun (WGS) entry which is preliminary data.</text>
</comment>
<dbReference type="EMBL" id="REGN01008913">
    <property type="protein sequence ID" value="RNA02376.1"/>
    <property type="molecule type" value="Genomic_DNA"/>
</dbReference>
<proteinExistence type="predicted"/>
<name>A0A3M7PTE1_BRAPC</name>
<gene>
    <name evidence="2" type="ORF">BpHYR1_014559</name>
</gene>
<evidence type="ECO:0000256" key="1">
    <source>
        <dbReference type="SAM" id="Phobius"/>
    </source>
</evidence>
<dbReference type="Proteomes" id="UP000276133">
    <property type="component" value="Unassembled WGS sequence"/>
</dbReference>
<keyword evidence="3" id="KW-1185">Reference proteome</keyword>
<protein>
    <submittedName>
        <fullName evidence="2">Uncharacterized protein</fullName>
    </submittedName>
</protein>
<sequence length="116" mass="13295">MKTCCLKLVENLEQLLTEIDKDMNYSTSNCGQKINSFSLNKQKENNYQKILCQLIQTKTIIEENLAKLKPTKEPMILSDQVNDVPCWLVIVISFAVLMIPITIALISKKCLKTKKF</sequence>
<keyword evidence="1" id="KW-0812">Transmembrane</keyword>
<keyword evidence="1" id="KW-0472">Membrane</keyword>
<evidence type="ECO:0000313" key="3">
    <source>
        <dbReference type="Proteomes" id="UP000276133"/>
    </source>
</evidence>
<evidence type="ECO:0000313" key="2">
    <source>
        <dbReference type="EMBL" id="RNA02376.1"/>
    </source>
</evidence>
<organism evidence="2 3">
    <name type="scientific">Brachionus plicatilis</name>
    <name type="common">Marine rotifer</name>
    <name type="synonym">Brachionus muelleri</name>
    <dbReference type="NCBI Taxonomy" id="10195"/>
    <lineage>
        <taxon>Eukaryota</taxon>
        <taxon>Metazoa</taxon>
        <taxon>Spiralia</taxon>
        <taxon>Gnathifera</taxon>
        <taxon>Rotifera</taxon>
        <taxon>Eurotatoria</taxon>
        <taxon>Monogononta</taxon>
        <taxon>Pseudotrocha</taxon>
        <taxon>Ploima</taxon>
        <taxon>Brachionidae</taxon>
        <taxon>Brachionus</taxon>
    </lineage>
</organism>
<feature type="transmembrane region" description="Helical" evidence="1">
    <location>
        <begin position="87"/>
        <end position="106"/>
    </location>
</feature>
<keyword evidence="1" id="KW-1133">Transmembrane helix</keyword>